<sequence>MAVNVYGSCHIRKPHDFPLAVPAVLKQAQDHDASSARSHFHYAWLIVGMATVLQVTTGFISQAFAILIVILQDEFEWTLTAIILAYFFRSIVSSLLAPVAGWVADRYGTRRSLLVASTLYVGGMFLLSTITEVWQLYIYYSLILGTAQALFQINIPTTVAAWFRRRLGLAVGLQQSGGSMGGSIMAPALALLLSRTDWQTAFWIIPIVGGIIVFSLVMLFHGDPADVNKKPFGTRGDDPPPPINHPGVARVRSQVFLKHARNTRAFWNLIVIHHLGCIGHSIVMVGAVFFATQQGISLQAAAWIVSIYSLSSIGSRFATPILADLWGAKGVMVLAYTIQGISVALLFWTHDPWQFYLFAVIFGIGLGGEMSAFLVINRQYYGMAPVRTVFGFQSLGSGLGMALGGLLGGVVYDYFDSYNIAWVISIAASLGGAGCILLLEPTSRLLIPDWEDSLPAEARTPATAQAT</sequence>
<feature type="transmembrane region" description="Helical" evidence="1">
    <location>
        <begin position="42"/>
        <end position="71"/>
    </location>
</feature>
<feature type="transmembrane region" description="Helical" evidence="1">
    <location>
        <begin position="200"/>
        <end position="220"/>
    </location>
</feature>
<feature type="transmembrane region" description="Helical" evidence="1">
    <location>
        <begin position="137"/>
        <end position="155"/>
    </location>
</feature>
<dbReference type="Gene3D" id="1.20.1250.20">
    <property type="entry name" value="MFS general substrate transporter like domains"/>
    <property type="match status" value="2"/>
</dbReference>
<dbReference type="PROSITE" id="PS50850">
    <property type="entry name" value="MFS"/>
    <property type="match status" value="1"/>
</dbReference>
<dbReference type="PANTHER" id="PTHR11360">
    <property type="entry name" value="MONOCARBOXYLATE TRANSPORTER"/>
    <property type="match status" value="1"/>
</dbReference>
<dbReference type="InterPro" id="IPR036259">
    <property type="entry name" value="MFS_trans_sf"/>
</dbReference>
<keyword evidence="1" id="KW-1133">Transmembrane helix</keyword>
<evidence type="ECO:0000256" key="1">
    <source>
        <dbReference type="SAM" id="Phobius"/>
    </source>
</evidence>
<protein>
    <submittedName>
        <fullName evidence="3">Monocarboxylate MFS permease</fullName>
    </submittedName>
</protein>
<feature type="transmembrane region" description="Helical" evidence="1">
    <location>
        <begin position="112"/>
        <end position="131"/>
    </location>
</feature>
<dbReference type="SUPFAM" id="SSF103473">
    <property type="entry name" value="MFS general substrate transporter"/>
    <property type="match status" value="1"/>
</dbReference>
<dbReference type="InterPro" id="IPR020846">
    <property type="entry name" value="MFS_dom"/>
</dbReference>
<feature type="transmembrane region" description="Helical" evidence="1">
    <location>
        <begin position="418"/>
        <end position="439"/>
    </location>
</feature>
<feature type="transmembrane region" description="Helical" evidence="1">
    <location>
        <begin position="167"/>
        <end position="194"/>
    </location>
</feature>
<feature type="domain" description="Major facilitator superfamily (MFS) profile" evidence="2">
    <location>
        <begin position="46"/>
        <end position="444"/>
    </location>
</feature>
<proteinExistence type="predicted"/>
<evidence type="ECO:0000313" key="3">
    <source>
        <dbReference type="EMBL" id="AIF02124.1"/>
    </source>
</evidence>
<feature type="transmembrane region" description="Helical" evidence="1">
    <location>
        <begin position="296"/>
        <end position="318"/>
    </location>
</feature>
<keyword evidence="1" id="KW-0812">Transmembrane</keyword>
<feature type="transmembrane region" description="Helical" evidence="1">
    <location>
        <begin position="355"/>
        <end position="376"/>
    </location>
</feature>
<feature type="transmembrane region" description="Helical" evidence="1">
    <location>
        <begin position="388"/>
        <end position="412"/>
    </location>
</feature>
<dbReference type="Pfam" id="PF07690">
    <property type="entry name" value="MFS_1"/>
    <property type="match status" value="2"/>
</dbReference>
<dbReference type="AlphaFoldDB" id="A0A075GEG9"/>
<dbReference type="EMBL" id="KF900641">
    <property type="protein sequence ID" value="AIF02124.1"/>
    <property type="molecule type" value="Genomic_DNA"/>
</dbReference>
<dbReference type="InterPro" id="IPR011701">
    <property type="entry name" value="MFS"/>
</dbReference>
<feature type="transmembrane region" description="Helical" evidence="1">
    <location>
        <begin position="330"/>
        <end position="349"/>
    </location>
</feature>
<reference evidence="3" key="1">
    <citation type="journal article" date="2014" name="Genome Biol. Evol.">
        <title>Pangenome evidence for extensive interdomain horizontal transfer affecting lineage core and shell genes in uncultured planktonic thaumarchaeota and euryarchaeota.</title>
        <authorList>
            <person name="Deschamps P."/>
            <person name="Zivanovic Y."/>
            <person name="Moreira D."/>
            <person name="Rodriguez-Valera F."/>
            <person name="Lopez-Garcia P."/>
        </authorList>
    </citation>
    <scope>NUCLEOTIDE SEQUENCE</scope>
</reference>
<evidence type="ECO:0000259" key="2">
    <source>
        <dbReference type="PROSITE" id="PS50850"/>
    </source>
</evidence>
<dbReference type="InterPro" id="IPR050327">
    <property type="entry name" value="Proton-linked_MCT"/>
</dbReference>
<keyword evidence="1" id="KW-0472">Membrane</keyword>
<dbReference type="PANTHER" id="PTHR11360:SF290">
    <property type="entry name" value="MONOCARBOXYLATE MFS PERMEASE"/>
    <property type="match status" value="1"/>
</dbReference>
<feature type="transmembrane region" description="Helical" evidence="1">
    <location>
        <begin position="77"/>
        <end position="100"/>
    </location>
</feature>
<dbReference type="GO" id="GO:0022857">
    <property type="term" value="F:transmembrane transporter activity"/>
    <property type="evidence" value="ECO:0007669"/>
    <property type="project" value="InterPro"/>
</dbReference>
<accession>A0A075GEG9</accession>
<organism evidence="3">
    <name type="scientific">uncultured marine group II/III euryarchaeote KM3_153_G11</name>
    <dbReference type="NCBI Taxonomy" id="1457896"/>
    <lineage>
        <taxon>Archaea</taxon>
        <taxon>Methanobacteriati</taxon>
        <taxon>Methanobacteriota</taxon>
        <taxon>environmental samples</taxon>
    </lineage>
</organism>
<feature type="transmembrane region" description="Helical" evidence="1">
    <location>
        <begin position="266"/>
        <end position="290"/>
    </location>
</feature>
<name>A0A075GEG9_9EURY</name>